<dbReference type="SUPFAM" id="SSF53850">
    <property type="entry name" value="Periplasmic binding protein-like II"/>
    <property type="match status" value="1"/>
</dbReference>
<dbReference type="Gene3D" id="3.10.105.10">
    <property type="entry name" value="Dipeptide-binding Protein, Domain 3"/>
    <property type="match status" value="1"/>
</dbReference>
<dbReference type="PANTHER" id="PTHR30290">
    <property type="entry name" value="PERIPLASMIC BINDING COMPONENT OF ABC TRANSPORTER"/>
    <property type="match status" value="1"/>
</dbReference>
<dbReference type="InterPro" id="IPR039424">
    <property type="entry name" value="SBP_5"/>
</dbReference>
<reference evidence="2" key="1">
    <citation type="journal article" date="2020" name="mSystems">
        <title>Genome- and Community-Level Interaction Insights into Carbon Utilization and Element Cycling Functions of Hydrothermarchaeota in Hydrothermal Sediment.</title>
        <authorList>
            <person name="Zhou Z."/>
            <person name="Liu Y."/>
            <person name="Xu W."/>
            <person name="Pan J."/>
            <person name="Luo Z.H."/>
            <person name="Li M."/>
        </authorList>
    </citation>
    <scope>NUCLEOTIDE SEQUENCE [LARGE SCALE GENOMIC DNA]</scope>
    <source>
        <strain evidence="2">SpSt-258</strain>
    </source>
</reference>
<evidence type="ECO:0000313" key="2">
    <source>
        <dbReference type="EMBL" id="HDY58749.1"/>
    </source>
</evidence>
<comment type="caution">
    <text evidence="2">The sequence shown here is derived from an EMBL/GenBank/DDBJ whole genome shotgun (WGS) entry which is preliminary data.</text>
</comment>
<dbReference type="Pfam" id="PF00496">
    <property type="entry name" value="SBP_bac_5"/>
    <property type="match status" value="1"/>
</dbReference>
<feature type="domain" description="Solute-binding protein family 5" evidence="1">
    <location>
        <begin position="66"/>
        <end position="391"/>
    </location>
</feature>
<proteinExistence type="predicted"/>
<dbReference type="Gene3D" id="3.90.76.10">
    <property type="entry name" value="Dipeptide-binding Protein, Domain 1"/>
    <property type="match status" value="1"/>
</dbReference>
<dbReference type="InterPro" id="IPR000914">
    <property type="entry name" value="SBP_5_dom"/>
</dbReference>
<dbReference type="AlphaFoldDB" id="A0A7V0Z592"/>
<dbReference type="GO" id="GO:1904680">
    <property type="term" value="F:peptide transmembrane transporter activity"/>
    <property type="evidence" value="ECO:0007669"/>
    <property type="project" value="TreeGrafter"/>
</dbReference>
<name>A0A7V0Z592_UNCW3</name>
<evidence type="ECO:0000259" key="1">
    <source>
        <dbReference type="Pfam" id="PF00496"/>
    </source>
</evidence>
<dbReference type="Gene3D" id="3.40.190.10">
    <property type="entry name" value="Periplasmic binding protein-like II"/>
    <property type="match status" value="1"/>
</dbReference>
<protein>
    <recommendedName>
        <fullName evidence="1">Solute-binding protein family 5 domain-containing protein</fullName>
    </recommendedName>
</protein>
<dbReference type="PIRSF" id="PIRSF002741">
    <property type="entry name" value="MppA"/>
    <property type="match status" value="1"/>
</dbReference>
<dbReference type="InterPro" id="IPR030678">
    <property type="entry name" value="Peptide/Ni-bd"/>
</dbReference>
<gene>
    <name evidence="2" type="ORF">ENP86_04260</name>
</gene>
<accession>A0A7V0Z592</accession>
<dbReference type="EMBL" id="DSKY01000012">
    <property type="protein sequence ID" value="HDY58749.1"/>
    <property type="molecule type" value="Genomic_DNA"/>
</dbReference>
<dbReference type="GO" id="GO:0015833">
    <property type="term" value="P:peptide transport"/>
    <property type="evidence" value="ECO:0007669"/>
    <property type="project" value="TreeGrafter"/>
</dbReference>
<sequence>MKRSLFKIILFGFLTSFCQKPLSDRVVVVYNRPPRTLDPHLRSEVVTISVLSNVYESLIDYTPDLKLIPCLATQWHQVDSLNWEFELRKNVLFHNGKMLNSEDVIYSLNRTFSLSKTEISKLIHIIDTIYAINHTKFIIKTRFPYQYLLTELNSIYIVPNGYNDFEKPVGTGPYKIGLITDDSIICFANEQYWGKKPKIRKGIFKFVQDTENAIELLNNDSVNIVYGIPVEEYIKLKDSLRFVIRSGVSARYIQLNTKKPPFNLTILRQALSLAINRTEIVDRIYHSLAEPANQFIPKGVIGYIPEFPPLTFNSDSAERLLKNTGKRIKIRFCYGKSFKKIASVTAEYWRRIGIEVEEQELEPEKFFKGMEEGKFDCFLLSFLINSLDGLSGIIEPSFYTSNPEMGEGLMNRAGYSNPEIDSLIDLAMVVADEEERYGIIKEIQQTLLNDMPVIPLVWEPRIYGLSKNIRFAPRLDQTIRFAEIDL</sequence>
<dbReference type="GO" id="GO:0043190">
    <property type="term" value="C:ATP-binding cassette (ABC) transporter complex"/>
    <property type="evidence" value="ECO:0007669"/>
    <property type="project" value="InterPro"/>
</dbReference>
<organism evidence="2">
    <name type="scientific">candidate division WOR-3 bacterium</name>
    <dbReference type="NCBI Taxonomy" id="2052148"/>
    <lineage>
        <taxon>Bacteria</taxon>
        <taxon>Bacteria division WOR-3</taxon>
    </lineage>
</organism>
<dbReference type="GO" id="GO:0042597">
    <property type="term" value="C:periplasmic space"/>
    <property type="evidence" value="ECO:0007669"/>
    <property type="project" value="UniProtKB-ARBA"/>
</dbReference>